<evidence type="ECO:0000256" key="7">
    <source>
        <dbReference type="ARBA" id="ARBA00023150"/>
    </source>
</evidence>
<feature type="domain" description="MobA-like NTP transferase" evidence="9">
    <location>
        <begin position="6"/>
        <end position="140"/>
    </location>
</feature>
<dbReference type="HAMAP" id="MF_00316">
    <property type="entry name" value="MobA"/>
    <property type="match status" value="1"/>
</dbReference>
<evidence type="ECO:0000259" key="9">
    <source>
        <dbReference type="Pfam" id="PF12804"/>
    </source>
</evidence>
<dbReference type="AlphaFoldDB" id="A0A4R6FFE0"/>
<evidence type="ECO:0000256" key="5">
    <source>
        <dbReference type="ARBA" id="ARBA00022842"/>
    </source>
</evidence>
<dbReference type="EC" id="2.7.7.77" evidence="8"/>
<feature type="binding site" evidence="8">
    <location>
        <position position="21"/>
    </location>
    <ligand>
        <name>GTP</name>
        <dbReference type="ChEBI" id="CHEBI:37565"/>
    </ligand>
</feature>
<sequence length="173" mass="18466">MIAPIGAILAGGASRRFGSDKALAEMRGMPMIDHAARALSRHVDRVVVIGRDHPGLAGAPDRPQPGLGPLGGIAGALSYAHDLGEPSVLTVACDVPFPPDSLFEALRRPPCWCEDHPVFGHWPVSLMLELDAWLEKQADRSVRGFARATGTIPVRVADPITDVDTPEDLDRIA</sequence>
<evidence type="ECO:0000256" key="3">
    <source>
        <dbReference type="ARBA" id="ARBA00022723"/>
    </source>
</evidence>
<accession>A0A4R6FFE0</accession>
<comment type="similarity">
    <text evidence="8">Belongs to the MobA family.</text>
</comment>
<dbReference type="Pfam" id="PF12804">
    <property type="entry name" value="NTP_transf_3"/>
    <property type="match status" value="1"/>
</dbReference>
<feature type="binding site" evidence="8">
    <location>
        <begin position="9"/>
        <end position="11"/>
    </location>
    <ligand>
        <name>GTP</name>
        <dbReference type="ChEBI" id="CHEBI:37565"/>
    </ligand>
</feature>
<name>A0A4R6FFE0_9SPHN</name>
<proteinExistence type="inferred from homology"/>
<evidence type="ECO:0000256" key="2">
    <source>
        <dbReference type="ARBA" id="ARBA00022679"/>
    </source>
</evidence>
<comment type="caution">
    <text evidence="8">Lacks conserved residue(s) required for the propagation of feature annotation.</text>
</comment>
<evidence type="ECO:0000256" key="1">
    <source>
        <dbReference type="ARBA" id="ARBA00022490"/>
    </source>
</evidence>
<dbReference type="EMBL" id="SNWD01000011">
    <property type="protein sequence ID" value="TDN79857.1"/>
    <property type="molecule type" value="Genomic_DNA"/>
</dbReference>
<dbReference type="GO" id="GO:0005737">
    <property type="term" value="C:cytoplasm"/>
    <property type="evidence" value="ECO:0007669"/>
    <property type="project" value="UniProtKB-SubCell"/>
</dbReference>
<feature type="binding site" evidence="8">
    <location>
        <position position="94"/>
    </location>
    <ligand>
        <name>Mg(2+)</name>
        <dbReference type="ChEBI" id="CHEBI:18420"/>
    </ligand>
</feature>
<keyword evidence="3 8" id="KW-0479">Metal-binding</keyword>
<dbReference type="PANTHER" id="PTHR19136:SF81">
    <property type="entry name" value="MOLYBDENUM COFACTOR GUANYLYLTRANSFERASE"/>
    <property type="match status" value="1"/>
</dbReference>
<dbReference type="SUPFAM" id="SSF53448">
    <property type="entry name" value="Nucleotide-diphospho-sugar transferases"/>
    <property type="match status" value="1"/>
</dbReference>
<keyword evidence="5 8" id="KW-0460">Magnesium</keyword>
<keyword evidence="2 8" id="KW-0808">Transferase</keyword>
<keyword evidence="6 8" id="KW-0342">GTP-binding</keyword>
<dbReference type="PANTHER" id="PTHR19136">
    <property type="entry name" value="MOLYBDENUM COFACTOR GUANYLYLTRANSFERASE"/>
    <property type="match status" value="1"/>
</dbReference>
<reference evidence="10 11" key="1">
    <citation type="submission" date="2019-03" db="EMBL/GenBank/DDBJ databases">
        <title>Genomic Encyclopedia of Type Strains, Phase IV (KMG-IV): sequencing the most valuable type-strain genomes for metagenomic binning, comparative biology and taxonomic classification.</title>
        <authorList>
            <person name="Goeker M."/>
        </authorList>
    </citation>
    <scope>NUCLEOTIDE SEQUENCE [LARGE SCALE GENOMIC DNA]</scope>
    <source>
        <strain evidence="10 11">DSM 25059</strain>
    </source>
</reference>
<dbReference type="GO" id="GO:0006777">
    <property type="term" value="P:Mo-molybdopterin cofactor biosynthetic process"/>
    <property type="evidence" value="ECO:0007669"/>
    <property type="project" value="UniProtKB-KW"/>
</dbReference>
<evidence type="ECO:0000256" key="6">
    <source>
        <dbReference type="ARBA" id="ARBA00023134"/>
    </source>
</evidence>
<feature type="binding site" evidence="8">
    <location>
        <position position="94"/>
    </location>
    <ligand>
        <name>GTP</name>
        <dbReference type="ChEBI" id="CHEBI:37565"/>
    </ligand>
</feature>
<keyword evidence="10" id="KW-0548">Nucleotidyltransferase</keyword>
<dbReference type="InterPro" id="IPR029044">
    <property type="entry name" value="Nucleotide-diphossugar_trans"/>
</dbReference>
<comment type="subunit">
    <text evidence="8">Monomer.</text>
</comment>
<dbReference type="Proteomes" id="UP000295493">
    <property type="component" value="Unassembled WGS sequence"/>
</dbReference>
<evidence type="ECO:0000256" key="8">
    <source>
        <dbReference type="HAMAP-Rule" id="MF_00316"/>
    </source>
</evidence>
<keyword evidence="1 8" id="KW-0963">Cytoplasm</keyword>
<keyword evidence="7 8" id="KW-0501">Molybdenum cofactor biosynthesis</keyword>
<dbReference type="GO" id="GO:0005525">
    <property type="term" value="F:GTP binding"/>
    <property type="evidence" value="ECO:0007669"/>
    <property type="project" value="UniProtKB-UniRule"/>
</dbReference>
<dbReference type="CDD" id="cd02503">
    <property type="entry name" value="MobA"/>
    <property type="match status" value="1"/>
</dbReference>
<dbReference type="Gene3D" id="3.90.550.10">
    <property type="entry name" value="Spore Coat Polysaccharide Biosynthesis Protein SpsA, Chain A"/>
    <property type="match status" value="1"/>
</dbReference>
<gene>
    <name evidence="8" type="primary">mobA</name>
    <name evidence="10" type="ORF">EV664_11112</name>
</gene>
<comment type="cofactor">
    <cofactor evidence="8">
        <name>Mg(2+)</name>
        <dbReference type="ChEBI" id="CHEBI:18420"/>
    </cofactor>
</comment>
<dbReference type="GO" id="GO:0061603">
    <property type="term" value="F:molybdenum cofactor guanylyltransferase activity"/>
    <property type="evidence" value="ECO:0007669"/>
    <property type="project" value="UniProtKB-EC"/>
</dbReference>
<keyword evidence="11" id="KW-1185">Reference proteome</keyword>
<comment type="catalytic activity">
    <reaction evidence="8">
        <text>Mo-molybdopterin + GTP + H(+) = Mo-molybdopterin guanine dinucleotide + diphosphate</text>
        <dbReference type="Rhea" id="RHEA:34243"/>
        <dbReference type="ChEBI" id="CHEBI:15378"/>
        <dbReference type="ChEBI" id="CHEBI:33019"/>
        <dbReference type="ChEBI" id="CHEBI:37565"/>
        <dbReference type="ChEBI" id="CHEBI:71302"/>
        <dbReference type="ChEBI" id="CHEBI:71310"/>
        <dbReference type="EC" id="2.7.7.77"/>
    </reaction>
</comment>
<evidence type="ECO:0000256" key="4">
    <source>
        <dbReference type="ARBA" id="ARBA00022741"/>
    </source>
</evidence>
<comment type="function">
    <text evidence="8">Transfers a GMP moiety from GTP to Mo-molybdopterin (Mo-MPT) cofactor (Moco or molybdenum cofactor) to form Mo-molybdopterin guanine dinucleotide (Mo-MGD) cofactor.</text>
</comment>
<comment type="domain">
    <text evidence="8">The N-terminal domain determines nucleotide recognition and specific binding, while the C-terminal domain determines the specific binding to the target protein.</text>
</comment>
<evidence type="ECO:0000313" key="10">
    <source>
        <dbReference type="EMBL" id="TDN79857.1"/>
    </source>
</evidence>
<dbReference type="InterPro" id="IPR025877">
    <property type="entry name" value="MobA-like_NTP_Trfase"/>
</dbReference>
<dbReference type="InterPro" id="IPR013482">
    <property type="entry name" value="Molybde_CF_guanTrfase"/>
</dbReference>
<dbReference type="RefSeq" id="WP_133496379.1">
    <property type="nucleotide sequence ID" value="NZ_BMLU01000011.1"/>
</dbReference>
<dbReference type="GO" id="GO:0046872">
    <property type="term" value="F:metal ion binding"/>
    <property type="evidence" value="ECO:0007669"/>
    <property type="project" value="UniProtKB-KW"/>
</dbReference>
<comment type="caution">
    <text evidence="10">The sequence shown here is derived from an EMBL/GenBank/DDBJ whole genome shotgun (WGS) entry which is preliminary data.</text>
</comment>
<protein>
    <recommendedName>
        <fullName evidence="8">Molybdenum cofactor guanylyltransferase</fullName>
        <shortName evidence="8">MoCo guanylyltransferase</shortName>
        <ecNumber evidence="8">2.7.7.77</ecNumber>
    </recommendedName>
    <alternativeName>
        <fullName evidence="8">GTP:molybdopterin guanylyltransferase</fullName>
    </alternativeName>
    <alternativeName>
        <fullName evidence="8">Mo-MPT guanylyltransferase</fullName>
    </alternativeName>
    <alternativeName>
        <fullName evidence="8">Molybdopterin guanylyltransferase</fullName>
    </alternativeName>
    <alternativeName>
        <fullName evidence="8">Molybdopterin-guanine dinucleotide synthase</fullName>
        <shortName evidence="8">MGD synthase</shortName>
    </alternativeName>
</protein>
<comment type="subcellular location">
    <subcellularLocation>
        <location evidence="8">Cytoplasm</location>
    </subcellularLocation>
</comment>
<evidence type="ECO:0000313" key="11">
    <source>
        <dbReference type="Proteomes" id="UP000295493"/>
    </source>
</evidence>
<organism evidence="10 11">
    <name type="scientific">Stakelama pacifica</name>
    <dbReference type="NCBI Taxonomy" id="517720"/>
    <lineage>
        <taxon>Bacteria</taxon>
        <taxon>Pseudomonadati</taxon>
        <taxon>Pseudomonadota</taxon>
        <taxon>Alphaproteobacteria</taxon>
        <taxon>Sphingomonadales</taxon>
        <taxon>Sphingomonadaceae</taxon>
        <taxon>Stakelama</taxon>
    </lineage>
</organism>
<dbReference type="OrthoDB" id="9788394at2"/>
<keyword evidence="4 8" id="KW-0547">Nucleotide-binding</keyword>